<accession>A0A6A5YDE7</accession>
<evidence type="ECO:0000313" key="1">
    <source>
        <dbReference type="EMBL" id="KAF2089718.1"/>
    </source>
</evidence>
<dbReference type="Proteomes" id="UP000799776">
    <property type="component" value="Unassembled WGS sequence"/>
</dbReference>
<evidence type="ECO:0000313" key="2">
    <source>
        <dbReference type="Proteomes" id="UP000799776"/>
    </source>
</evidence>
<protein>
    <submittedName>
        <fullName evidence="1">Uncharacterized protein</fullName>
    </submittedName>
</protein>
<gene>
    <name evidence="1" type="ORF">K490DRAFT_55294</name>
</gene>
<dbReference type="EMBL" id="ML978714">
    <property type="protein sequence ID" value="KAF2089718.1"/>
    <property type="molecule type" value="Genomic_DNA"/>
</dbReference>
<reference evidence="1" key="1">
    <citation type="journal article" date="2020" name="Stud. Mycol.">
        <title>101 Dothideomycetes genomes: a test case for predicting lifestyles and emergence of pathogens.</title>
        <authorList>
            <person name="Haridas S."/>
            <person name="Albert R."/>
            <person name="Binder M."/>
            <person name="Bloem J."/>
            <person name="Labutti K."/>
            <person name="Salamov A."/>
            <person name="Andreopoulos B."/>
            <person name="Baker S."/>
            <person name="Barry K."/>
            <person name="Bills G."/>
            <person name="Bluhm B."/>
            <person name="Cannon C."/>
            <person name="Castanera R."/>
            <person name="Culley D."/>
            <person name="Daum C."/>
            <person name="Ezra D."/>
            <person name="Gonzalez J."/>
            <person name="Henrissat B."/>
            <person name="Kuo A."/>
            <person name="Liang C."/>
            <person name="Lipzen A."/>
            <person name="Lutzoni F."/>
            <person name="Magnuson J."/>
            <person name="Mondo S."/>
            <person name="Nolan M."/>
            <person name="Ohm R."/>
            <person name="Pangilinan J."/>
            <person name="Park H.-J."/>
            <person name="Ramirez L."/>
            <person name="Alfaro M."/>
            <person name="Sun H."/>
            <person name="Tritt A."/>
            <person name="Yoshinaga Y."/>
            <person name="Zwiers L.-H."/>
            <person name="Turgeon B."/>
            <person name="Goodwin S."/>
            <person name="Spatafora J."/>
            <person name="Crous P."/>
            <person name="Grigoriev I."/>
        </authorList>
    </citation>
    <scope>NUCLEOTIDE SEQUENCE</scope>
    <source>
        <strain evidence="1">CBS 121410</strain>
    </source>
</reference>
<organism evidence="1 2">
    <name type="scientific">Saccharata proteae CBS 121410</name>
    <dbReference type="NCBI Taxonomy" id="1314787"/>
    <lineage>
        <taxon>Eukaryota</taxon>
        <taxon>Fungi</taxon>
        <taxon>Dikarya</taxon>
        <taxon>Ascomycota</taxon>
        <taxon>Pezizomycotina</taxon>
        <taxon>Dothideomycetes</taxon>
        <taxon>Dothideomycetes incertae sedis</taxon>
        <taxon>Botryosphaeriales</taxon>
        <taxon>Saccharataceae</taxon>
        <taxon>Saccharata</taxon>
    </lineage>
</organism>
<keyword evidence="2" id="KW-1185">Reference proteome</keyword>
<sequence length="163" mass="18208">MNGMKRSVWELEVHTAERTQHRTSCTITITIIISSSSSSSSSSNTLITEHQDTLSLPATYSSPTPALFYHHLYYLLQPRLAATHGARRLTRFVRSRAVEHGTNDSRQTQEDEATALGLFDTTHGERRTANVEAGQHLRRLQPNNGASVPALRLRFLLANTPSR</sequence>
<dbReference type="AlphaFoldDB" id="A0A6A5YDE7"/>
<proteinExistence type="predicted"/>
<name>A0A6A5YDE7_9PEZI</name>